<keyword evidence="5" id="KW-0997">Cell inner membrane</keyword>
<dbReference type="Pfam" id="PF08352">
    <property type="entry name" value="oligo_HPY"/>
    <property type="match status" value="1"/>
</dbReference>
<dbReference type="PANTHER" id="PTHR43776">
    <property type="entry name" value="TRANSPORT ATP-BINDING PROTEIN"/>
    <property type="match status" value="1"/>
</dbReference>
<evidence type="ECO:0000256" key="2">
    <source>
        <dbReference type="ARBA" id="ARBA00004533"/>
    </source>
</evidence>
<evidence type="ECO:0000256" key="4">
    <source>
        <dbReference type="ARBA" id="ARBA00022475"/>
    </source>
</evidence>
<evidence type="ECO:0000313" key="13">
    <source>
        <dbReference type="Proteomes" id="UP000028631"/>
    </source>
</evidence>
<comment type="subcellular location">
    <subcellularLocation>
        <location evidence="2">Cell inner membrane</location>
    </subcellularLocation>
    <subcellularLocation>
        <location evidence="1">Membrane</location>
        <topology evidence="1">Peripheral membrane protein</topology>
    </subcellularLocation>
</comment>
<keyword evidence="3" id="KW-0813">Transport</keyword>
<evidence type="ECO:0000256" key="7">
    <source>
        <dbReference type="ARBA" id="ARBA00022741"/>
    </source>
</evidence>
<evidence type="ECO:0000256" key="5">
    <source>
        <dbReference type="ARBA" id="ARBA00022519"/>
    </source>
</evidence>
<organism evidence="12 13">
    <name type="scientific">Pseudomonas syringae</name>
    <dbReference type="NCBI Taxonomy" id="317"/>
    <lineage>
        <taxon>Bacteria</taxon>
        <taxon>Pseudomonadati</taxon>
        <taxon>Pseudomonadota</taxon>
        <taxon>Gammaproteobacteria</taxon>
        <taxon>Pseudomonadales</taxon>
        <taxon>Pseudomonadaceae</taxon>
        <taxon>Pseudomonas</taxon>
    </lineage>
</organism>
<dbReference type="AlphaFoldDB" id="A0A085VIY8"/>
<dbReference type="InterPro" id="IPR013563">
    <property type="entry name" value="Oligopep_ABC_C"/>
</dbReference>
<keyword evidence="8" id="KW-0067">ATP-binding</keyword>
<name>A0A085VIY8_PSESX</name>
<evidence type="ECO:0000256" key="6">
    <source>
        <dbReference type="ARBA" id="ARBA00022737"/>
    </source>
</evidence>
<protein>
    <recommendedName>
        <fullName evidence="11">Oligopeptide/dipeptide ABC transporter C-terminal domain-containing protein</fullName>
    </recommendedName>
</protein>
<evidence type="ECO:0000256" key="8">
    <source>
        <dbReference type="ARBA" id="ARBA00022840"/>
    </source>
</evidence>
<evidence type="ECO:0000259" key="11">
    <source>
        <dbReference type="Pfam" id="PF08352"/>
    </source>
</evidence>
<dbReference type="GO" id="GO:0015833">
    <property type="term" value="P:peptide transport"/>
    <property type="evidence" value="ECO:0007669"/>
    <property type="project" value="InterPro"/>
</dbReference>
<keyword evidence="13" id="KW-1185">Reference proteome</keyword>
<dbReference type="Proteomes" id="UP000028631">
    <property type="component" value="Unassembled WGS sequence"/>
</dbReference>
<dbReference type="GO" id="GO:0005524">
    <property type="term" value="F:ATP binding"/>
    <property type="evidence" value="ECO:0007669"/>
    <property type="project" value="UniProtKB-KW"/>
</dbReference>
<comment type="caution">
    <text evidence="12">The sequence shown here is derived from an EMBL/GenBank/DDBJ whole genome shotgun (WGS) entry which is preliminary data.</text>
</comment>
<evidence type="ECO:0000256" key="9">
    <source>
        <dbReference type="ARBA" id="ARBA00022967"/>
    </source>
</evidence>
<dbReference type="InterPro" id="IPR027417">
    <property type="entry name" value="P-loop_NTPase"/>
</dbReference>
<evidence type="ECO:0000256" key="10">
    <source>
        <dbReference type="ARBA" id="ARBA00023136"/>
    </source>
</evidence>
<dbReference type="InterPro" id="IPR050319">
    <property type="entry name" value="ABC_transp_ATP-bind"/>
</dbReference>
<keyword evidence="4" id="KW-1003">Cell membrane</keyword>
<accession>A0A085VIY8</accession>
<dbReference type="PATRIC" id="fig|317.175.peg.2561"/>
<proteinExistence type="predicted"/>
<evidence type="ECO:0000313" key="12">
    <source>
        <dbReference type="EMBL" id="KFE55401.1"/>
    </source>
</evidence>
<dbReference type="GO" id="GO:0005886">
    <property type="term" value="C:plasma membrane"/>
    <property type="evidence" value="ECO:0007669"/>
    <property type="project" value="UniProtKB-SubCell"/>
</dbReference>
<keyword evidence="7" id="KW-0547">Nucleotide-binding</keyword>
<dbReference type="PANTHER" id="PTHR43776:SF15">
    <property type="entry name" value="GLUTATHIONE IMPORT ATP-BINDING PROTEIN GSIA"/>
    <property type="match status" value="1"/>
</dbReference>
<dbReference type="SUPFAM" id="SSF52540">
    <property type="entry name" value="P-loop containing nucleoside triphosphate hydrolases"/>
    <property type="match status" value="1"/>
</dbReference>
<keyword evidence="6" id="KW-0677">Repeat</keyword>
<dbReference type="EMBL" id="JPQU01000034">
    <property type="protein sequence ID" value="KFE55401.1"/>
    <property type="molecule type" value="Genomic_DNA"/>
</dbReference>
<keyword evidence="10" id="KW-0472">Membrane</keyword>
<gene>
    <name evidence="12" type="ORF">IV01_12305</name>
</gene>
<reference evidence="12 13" key="1">
    <citation type="submission" date="2014-07" db="EMBL/GenBank/DDBJ databases">
        <title>Draft Genome Sequences of Environmental Pseudomonas syringae strains.</title>
        <authorList>
            <person name="Baltrus D.A."/>
            <person name="Berge O."/>
            <person name="Morris C."/>
        </authorList>
    </citation>
    <scope>NUCLEOTIDE SEQUENCE [LARGE SCALE GENOMIC DNA]</scope>
    <source>
        <strain evidence="12 13">GAW0119</strain>
    </source>
</reference>
<evidence type="ECO:0000256" key="1">
    <source>
        <dbReference type="ARBA" id="ARBA00004170"/>
    </source>
</evidence>
<dbReference type="Gene3D" id="3.40.50.300">
    <property type="entry name" value="P-loop containing nucleotide triphosphate hydrolases"/>
    <property type="match status" value="1"/>
</dbReference>
<evidence type="ECO:0000256" key="3">
    <source>
        <dbReference type="ARBA" id="ARBA00022448"/>
    </source>
</evidence>
<sequence length="139" mass="15866">MYRLIQRQVARSKPHVDVSIQAQVINLLQDLQRDMGISFLFISHDLAVVERVSHRVGVMYHGRIVEIGPRRSVFENPHHAYTPKLLSAVPSADLNAPRIPFSLMEEVVPSRIYDIDYQAPDVSYLEVRPGHFVSNSAFM</sequence>
<feature type="domain" description="Oligopeptide/dipeptide ABC transporter C-terminal" evidence="11">
    <location>
        <begin position="65"/>
        <end position="95"/>
    </location>
</feature>
<keyword evidence="9" id="KW-1278">Translocase</keyword>